<dbReference type="InParanoid" id="A0A671V3V3"/>
<feature type="compositionally biased region" description="Polar residues" evidence="4">
    <location>
        <begin position="593"/>
        <end position="602"/>
    </location>
</feature>
<dbReference type="Pfam" id="PF07894">
    <property type="entry name" value="SACK1"/>
    <property type="match status" value="1"/>
</dbReference>
<dbReference type="InterPro" id="IPR050944">
    <property type="entry name" value="FAM83"/>
</dbReference>
<feature type="region of interest" description="Disordered" evidence="4">
    <location>
        <begin position="72"/>
        <end position="120"/>
    </location>
</feature>
<keyword evidence="3" id="KW-0963">Cytoplasm</keyword>
<keyword evidence="7" id="KW-1185">Reference proteome</keyword>
<dbReference type="PANTHER" id="PTHR16181">
    <property type="entry name" value="PROTEIN FAM83A-RELATED"/>
    <property type="match status" value="1"/>
</dbReference>
<dbReference type="GO" id="GO:0007165">
    <property type="term" value="P:signal transduction"/>
    <property type="evidence" value="ECO:0007669"/>
    <property type="project" value="TreeGrafter"/>
</dbReference>
<sequence>MALSQVQCLDDHHVNWRVSEGKPEFFYSEDQRLAVEALISKGRDAFMDHIRTAGVREFLSERELERIAQKAEAYRPGHEHHQKPETPGPGTPGPGTPGLGTPGPGTPGPGNTTPVSLGYVEDGGDGNVSLQYWPDRSEASVAELDLGWPDAVSYRGVTRVTVHTQPPVDGHTHIKEVVRKSIASAQKVIAVVMDVFTDVDIFRDLLDASYRRKIPVYIMIDMAAVPCFLSMCGRADMHRGHLKNLRVRCCGGVEFFTRSAQKVRGSLSQKFLLVDSDRAISGSYSFTWSSSRLDRNLITVITGQAVETFDLQFRELYLLSRSVSLSKVPFVDEPIPDPIPQAAPAPVSAAVARKLINPKYALVATGTHTSPTSSDQNSSNKNSQTPTGLKIIKGRPRRVHEEPPIHPALVNMEKAYLIPYLPTWPEPDPPSDVIGFINIRDDKRAHQVHLQRSERFEHSQAIRFSSPLMQPAPTKEPATGQDAKTAGAERIPAEKTSTDASTPVNPTKKQQTQSASNKDQTDVTDSSEPPQQPHKPLTQETHKANAHTPTQPSKVTADSQPTDGSKQIPEAPQTAAPPVPKRRTLHLVIDPASSEQPDQPQVTLMKMDQLESLDEFSEKRTGEEMTTGHGRLTLKDDARDSGSNDDGSQDSTKVICDRGANDVPSSTSTASEEEFYDCSPQEPRDPLTNGVTAGSGRGHRQGDGFNMMARLSQSMLDLREPSQSQDSKELILQSQNLRRQGNPSPHRHIGQLFQSSRSPGRDPRLRGGAKVVIAKPGSFHRPTQAAGPVIGGHRYWQGRTLQPDSAQVRSGRSPRRHSPSYRKVDHSAPQPPGNQTGLLGVSFSKLSNLRHLKARGVAPQKKAPQNNKPAR</sequence>
<organism evidence="6 7">
    <name type="scientific">Sparus aurata</name>
    <name type="common">Gilthead sea bream</name>
    <dbReference type="NCBI Taxonomy" id="8175"/>
    <lineage>
        <taxon>Eukaryota</taxon>
        <taxon>Metazoa</taxon>
        <taxon>Chordata</taxon>
        <taxon>Craniata</taxon>
        <taxon>Vertebrata</taxon>
        <taxon>Euteleostomi</taxon>
        <taxon>Actinopterygii</taxon>
        <taxon>Neopterygii</taxon>
        <taxon>Teleostei</taxon>
        <taxon>Neoteleostei</taxon>
        <taxon>Acanthomorphata</taxon>
        <taxon>Eupercaria</taxon>
        <taxon>Spariformes</taxon>
        <taxon>Sparidae</taxon>
        <taxon>Sparus</taxon>
    </lineage>
</organism>
<evidence type="ECO:0000313" key="7">
    <source>
        <dbReference type="Proteomes" id="UP000472265"/>
    </source>
</evidence>
<reference evidence="6" key="1">
    <citation type="submission" date="2021-04" db="EMBL/GenBank/DDBJ databases">
        <authorList>
            <consortium name="Wellcome Sanger Institute Data Sharing"/>
        </authorList>
    </citation>
    <scope>NUCLEOTIDE SEQUENCE [LARGE SCALE GENOMIC DNA]</scope>
</reference>
<evidence type="ECO:0000256" key="1">
    <source>
        <dbReference type="ARBA" id="ARBA00004496"/>
    </source>
</evidence>
<dbReference type="SUPFAM" id="SSF56024">
    <property type="entry name" value="Phospholipase D/nuclease"/>
    <property type="match status" value="1"/>
</dbReference>
<dbReference type="AlphaFoldDB" id="A0A671V3V3"/>
<dbReference type="FunCoup" id="A0A671V3V3">
    <property type="interactions" value="850"/>
</dbReference>
<dbReference type="Gene3D" id="3.30.870.10">
    <property type="entry name" value="Endonuclease Chain A"/>
    <property type="match status" value="1"/>
</dbReference>
<dbReference type="PANTHER" id="PTHR16181:SF29">
    <property type="entry name" value="PROTEIN FAM83A-RELATED"/>
    <property type="match status" value="1"/>
</dbReference>
<gene>
    <name evidence="6" type="primary">FAM83G</name>
    <name evidence="6" type="synonym">fam83gb</name>
</gene>
<name>A0A671V3V3_SPAAU</name>
<protein>
    <submittedName>
        <fullName evidence="6">Family with sequence similarity 83 member G</fullName>
    </submittedName>
</protein>
<dbReference type="FunFam" id="3.30.870.10:FF:000004">
    <property type="entry name" value="protein FAM83H isoform X2"/>
    <property type="match status" value="1"/>
</dbReference>
<feature type="compositionally biased region" description="Polar residues" evidence="4">
    <location>
        <begin position="732"/>
        <end position="743"/>
    </location>
</feature>
<reference evidence="6" key="2">
    <citation type="submission" date="2025-08" db="UniProtKB">
        <authorList>
            <consortium name="Ensembl"/>
        </authorList>
    </citation>
    <scope>IDENTIFICATION</scope>
</reference>
<feature type="compositionally biased region" description="Basic and acidic residues" evidence="4">
    <location>
        <begin position="633"/>
        <end position="642"/>
    </location>
</feature>
<feature type="domain" description="Scaffolding anchor of CK1" evidence="5">
    <location>
        <begin position="15"/>
        <end position="321"/>
    </location>
</feature>
<dbReference type="GO" id="GO:0005737">
    <property type="term" value="C:cytoplasm"/>
    <property type="evidence" value="ECO:0007669"/>
    <property type="project" value="UniProtKB-SubCell"/>
</dbReference>
<feature type="compositionally biased region" description="Basic and acidic residues" evidence="4">
    <location>
        <begin position="72"/>
        <end position="84"/>
    </location>
</feature>
<evidence type="ECO:0000256" key="4">
    <source>
        <dbReference type="SAM" id="MobiDB-lite"/>
    </source>
</evidence>
<feature type="compositionally biased region" description="Polar residues" evidence="4">
    <location>
        <begin position="711"/>
        <end position="725"/>
    </location>
</feature>
<feature type="compositionally biased region" description="Polar residues" evidence="4">
    <location>
        <begin position="799"/>
        <end position="808"/>
    </location>
</feature>
<dbReference type="Proteomes" id="UP000472265">
    <property type="component" value="Chromosome 1"/>
</dbReference>
<proteinExistence type="inferred from homology"/>
<dbReference type="OMA" id="ADMHRGH"/>
<feature type="region of interest" description="Disordered" evidence="4">
    <location>
        <begin position="366"/>
        <end position="404"/>
    </location>
</feature>
<evidence type="ECO:0000313" key="6">
    <source>
        <dbReference type="Ensembl" id="ENSSAUP00010020813.1"/>
    </source>
</evidence>
<dbReference type="InterPro" id="IPR012461">
    <property type="entry name" value="SACK1"/>
</dbReference>
<feature type="compositionally biased region" description="Low complexity" evidence="4">
    <location>
        <begin position="373"/>
        <end position="384"/>
    </location>
</feature>
<feature type="compositionally biased region" description="Polar residues" evidence="4">
    <location>
        <begin position="547"/>
        <end position="565"/>
    </location>
</feature>
<accession>A0A671V3V3</accession>
<evidence type="ECO:0000256" key="2">
    <source>
        <dbReference type="ARBA" id="ARBA00006937"/>
    </source>
</evidence>
<feature type="region of interest" description="Disordered" evidence="4">
    <location>
        <begin position="453"/>
        <end position="871"/>
    </location>
</feature>
<comment type="subcellular location">
    <subcellularLocation>
        <location evidence="1">Cytoplasm</location>
    </subcellularLocation>
</comment>
<dbReference type="Ensembl" id="ENSSAUT00010021994.1">
    <property type="protein sequence ID" value="ENSSAUP00010020813.1"/>
    <property type="gene ID" value="ENSSAUG00010009257.1"/>
</dbReference>
<evidence type="ECO:0000259" key="5">
    <source>
        <dbReference type="Pfam" id="PF07894"/>
    </source>
</evidence>
<dbReference type="OrthoDB" id="6103632at2759"/>
<reference evidence="6" key="3">
    <citation type="submission" date="2025-09" db="UniProtKB">
        <authorList>
            <consortium name="Ensembl"/>
        </authorList>
    </citation>
    <scope>IDENTIFICATION</scope>
</reference>
<feature type="compositionally biased region" description="Pro residues" evidence="4">
    <location>
        <begin position="86"/>
        <end position="95"/>
    </location>
</feature>
<feature type="compositionally biased region" description="Polar residues" evidence="4">
    <location>
        <begin position="498"/>
        <end position="529"/>
    </location>
</feature>
<comment type="similarity">
    <text evidence="2">Belongs to the FAM83 family.</text>
</comment>
<evidence type="ECO:0000256" key="3">
    <source>
        <dbReference type="ARBA" id="ARBA00022490"/>
    </source>
</evidence>
<dbReference type="GO" id="GO:0019901">
    <property type="term" value="F:protein kinase binding"/>
    <property type="evidence" value="ECO:0007669"/>
    <property type="project" value="TreeGrafter"/>
</dbReference>
<dbReference type="GeneTree" id="ENSGT00940000157932"/>